<dbReference type="InterPro" id="IPR018108">
    <property type="entry name" value="MCP_transmembrane"/>
</dbReference>
<feature type="repeat" description="Solcar" evidence="6">
    <location>
        <begin position="32"/>
        <end position="115"/>
    </location>
</feature>
<dbReference type="GO" id="GO:0015658">
    <property type="term" value="F:branched-chain amino acid transmembrane transporter activity"/>
    <property type="evidence" value="ECO:0007669"/>
    <property type="project" value="InterPro"/>
</dbReference>
<sequence>MYIVFGSWPIMESDQQVSSELQQIDWDELDKSKYYILGPSMLLAVRAAVYPSNLVKTRLQVQSSRKPLYDGAFDAFRKIARNEGILGFYKGFGASTLNVVFGNLYISVYEMTRSVLRAKCQVTDTVSNFLGGAAASLVSQTVVVPLDIVSQRLMVSEQLVQQHQMKHPSSASVNSSQNMSSIVRAIYHSEGWRGFYRGYFVSIATYAPSSSIWWGSYGFILPIYFKWLQSCDIDPSWKQVLAQAFSGGTSGVLTAVLTNPLDIIRTKSQIYTQYSTMQTLKYILNREGARGFMTGAVARIMSMGPSGLLIITTYELVKRLSRKTLDSSLEVEKDYP</sequence>
<accession>A0A024GUM3</accession>
<dbReference type="STRING" id="65357.A0A024GUM3"/>
<protein>
    <recommendedName>
        <fullName evidence="10">Mitochondrial carrier protein</fullName>
    </recommendedName>
</protein>
<evidence type="ECO:0000256" key="2">
    <source>
        <dbReference type="ARBA" id="ARBA00022448"/>
    </source>
</evidence>
<comment type="subcellular location">
    <subcellularLocation>
        <location evidence="1">Membrane</location>
        <topology evidence="1">Multi-pass membrane protein</topology>
    </subcellularLocation>
</comment>
<evidence type="ECO:0000313" key="8">
    <source>
        <dbReference type="EMBL" id="CCI50062.1"/>
    </source>
</evidence>
<evidence type="ECO:0000256" key="7">
    <source>
        <dbReference type="RuleBase" id="RU000488"/>
    </source>
</evidence>
<name>A0A024GUM3_9STRA</name>
<dbReference type="PROSITE" id="PS50920">
    <property type="entry name" value="SOLCAR"/>
    <property type="match status" value="3"/>
</dbReference>
<evidence type="ECO:0000256" key="3">
    <source>
        <dbReference type="ARBA" id="ARBA00022692"/>
    </source>
</evidence>
<dbReference type="InterPro" id="IPR042164">
    <property type="entry name" value="SLC25A44"/>
</dbReference>
<feature type="repeat" description="Solcar" evidence="6">
    <location>
        <begin position="238"/>
        <end position="320"/>
    </location>
</feature>
<dbReference type="PANTHER" id="PTHR46314">
    <property type="entry name" value="SOLUTE CARRIER FAMILY 25 MEMBER 44"/>
    <property type="match status" value="1"/>
</dbReference>
<keyword evidence="3 6" id="KW-0812">Transmembrane</keyword>
<evidence type="ECO:0000256" key="1">
    <source>
        <dbReference type="ARBA" id="ARBA00004141"/>
    </source>
</evidence>
<dbReference type="PANTHER" id="PTHR46314:SF2">
    <property type="entry name" value="SOLUTE CARRIER FAMILY 25 MEMBER 44"/>
    <property type="match status" value="1"/>
</dbReference>
<keyword evidence="5 6" id="KW-0472">Membrane</keyword>
<dbReference type="GO" id="GO:0016020">
    <property type="term" value="C:membrane"/>
    <property type="evidence" value="ECO:0007669"/>
    <property type="project" value="UniProtKB-SubCell"/>
</dbReference>
<proteinExistence type="inferred from homology"/>
<comment type="caution">
    <text evidence="8">The sequence shown here is derived from an EMBL/GenBank/DDBJ whole genome shotgun (WGS) entry which is preliminary data.</text>
</comment>
<dbReference type="PRINTS" id="PR00926">
    <property type="entry name" value="MITOCARRIER"/>
</dbReference>
<organism evidence="8 9">
    <name type="scientific">Albugo candida</name>
    <dbReference type="NCBI Taxonomy" id="65357"/>
    <lineage>
        <taxon>Eukaryota</taxon>
        <taxon>Sar</taxon>
        <taxon>Stramenopiles</taxon>
        <taxon>Oomycota</taxon>
        <taxon>Peronosporomycetes</taxon>
        <taxon>Albuginales</taxon>
        <taxon>Albuginaceae</taxon>
        <taxon>Albugo</taxon>
    </lineage>
</organism>
<evidence type="ECO:0000256" key="5">
    <source>
        <dbReference type="ARBA" id="ARBA00023136"/>
    </source>
</evidence>
<dbReference type="GO" id="GO:0005739">
    <property type="term" value="C:mitochondrion"/>
    <property type="evidence" value="ECO:0007669"/>
    <property type="project" value="InterPro"/>
</dbReference>
<dbReference type="InterPro" id="IPR023395">
    <property type="entry name" value="MCP_dom_sf"/>
</dbReference>
<dbReference type="SUPFAM" id="SSF103506">
    <property type="entry name" value="Mitochondrial carrier"/>
    <property type="match status" value="1"/>
</dbReference>
<dbReference type="AlphaFoldDB" id="A0A024GUM3"/>
<gene>
    <name evidence="8" type="ORF">BN9_115740</name>
</gene>
<reference evidence="8 9" key="1">
    <citation type="submission" date="2012-05" db="EMBL/GenBank/DDBJ databases">
        <title>Recombination and specialization in a pathogen metapopulation.</title>
        <authorList>
            <person name="Gardiner A."/>
            <person name="Kemen E."/>
            <person name="Schultz-Larsen T."/>
            <person name="MacLean D."/>
            <person name="Van Oosterhout C."/>
            <person name="Jones J.D.G."/>
        </authorList>
    </citation>
    <scope>NUCLEOTIDE SEQUENCE [LARGE SCALE GENOMIC DNA]</scope>
    <source>
        <strain evidence="8 9">Ac Nc2</strain>
    </source>
</reference>
<evidence type="ECO:0000313" key="9">
    <source>
        <dbReference type="Proteomes" id="UP000053237"/>
    </source>
</evidence>
<dbReference type="Gene3D" id="1.50.40.10">
    <property type="entry name" value="Mitochondrial carrier domain"/>
    <property type="match status" value="2"/>
</dbReference>
<evidence type="ECO:0008006" key="10">
    <source>
        <dbReference type="Google" id="ProtNLM"/>
    </source>
</evidence>
<keyword evidence="9" id="KW-1185">Reference proteome</keyword>
<evidence type="ECO:0000256" key="4">
    <source>
        <dbReference type="ARBA" id="ARBA00022737"/>
    </source>
</evidence>
<feature type="repeat" description="Solcar" evidence="6">
    <location>
        <begin position="123"/>
        <end position="223"/>
    </location>
</feature>
<dbReference type="GO" id="GO:0009083">
    <property type="term" value="P:branched-chain amino acid catabolic process"/>
    <property type="evidence" value="ECO:0007669"/>
    <property type="project" value="InterPro"/>
</dbReference>
<evidence type="ECO:0000256" key="6">
    <source>
        <dbReference type="PROSITE-ProRule" id="PRU00282"/>
    </source>
</evidence>
<dbReference type="InParanoid" id="A0A024GUM3"/>
<dbReference type="InterPro" id="IPR002067">
    <property type="entry name" value="MCP"/>
</dbReference>
<keyword evidence="2 7" id="KW-0813">Transport</keyword>
<dbReference type="Proteomes" id="UP000053237">
    <property type="component" value="Unassembled WGS sequence"/>
</dbReference>
<dbReference type="OrthoDB" id="250329at2759"/>
<keyword evidence="4" id="KW-0677">Repeat</keyword>
<comment type="similarity">
    <text evidence="7">Belongs to the mitochondrial carrier (TC 2.A.29) family.</text>
</comment>
<dbReference type="Pfam" id="PF00153">
    <property type="entry name" value="Mito_carr"/>
    <property type="match status" value="3"/>
</dbReference>
<dbReference type="EMBL" id="CAIX01000388">
    <property type="protein sequence ID" value="CCI50062.1"/>
    <property type="molecule type" value="Genomic_DNA"/>
</dbReference>